<dbReference type="PANTHER" id="PTHR44825">
    <property type="match status" value="1"/>
</dbReference>
<dbReference type="SMART" id="SM00271">
    <property type="entry name" value="DnaJ"/>
    <property type="match status" value="1"/>
</dbReference>
<feature type="region of interest" description="Disordered" evidence="1">
    <location>
        <begin position="227"/>
        <end position="275"/>
    </location>
</feature>
<name>A0AAN9GEA1_9CAEN</name>
<dbReference type="Proteomes" id="UP001374579">
    <property type="component" value="Unassembled WGS sequence"/>
</dbReference>
<feature type="compositionally biased region" description="Polar residues" evidence="1">
    <location>
        <begin position="547"/>
        <end position="558"/>
    </location>
</feature>
<evidence type="ECO:0000259" key="2">
    <source>
        <dbReference type="PROSITE" id="PS50076"/>
    </source>
</evidence>
<dbReference type="InterPro" id="IPR052763">
    <property type="entry name" value="DnaJ_C4"/>
</dbReference>
<comment type="caution">
    <text evidence="3">The sequence shown here is derived from an EMBL/GenBank/DDBJ whole genome shotgun (WGS) entry which is preliminary data.</text>
</comment>
<dbReference type="PRINTS" id="PR00625">
    <property type="entry name" value="JDOMAIN"/>
</dbReference>
<accession>A0AAN9GEA1</accession>
<feature type="compositionally biased region" description="Basic and acidic residues" evidence="1">
    <location>
        <begin position="56"/>
        <end position="74"/>
    </location>
</feature>
<dbReference type="PANTHER" id="PTHR44825:SF1">
    <property type="entry name" value="DNAJ HOMOLOG SUBFAMILY C MEMBER 4"/>
    <property type="match status" value="1"/>
</dbReference>
<feature type="compositionally biased region" description="Polar residues" evidence="1">
    <location>
        <begin position="505"/>
        <end position="530"/>
    </location>
</feature>
<dbReference type="EMBL" id="JBAMIC010000007">
    <property type="protein sequence ID" value="KAK7105783.1"/>
    <property type="molecule type" value="Genomic_DNA"/>
</dbReference>
<protein>
    <recommendedName>
        <fullName evidence="2">J domain-containing protein</fullName>
    </recommendedName>
</protein>
<keyword evidence="4" id="KW-1185">Reference proteome</keyword>
<dbReference type="InterPro" id="IPR001623">
    <property type="entry name" value="DnaJ_domain"/>
</dbReference>
<dbReference type="SUPFAM" id="SSF46565">
    <property type="entry name" value="Chaperone J-domain"/>
    <property type="match status" value="1"/>
</dbReference>
<dbReference type="CDD" id="cd06257">
    <property type="entry name" value="DnaJ"/>
    <property type="match status" value="1"/>
</dbReference>
<feature type="compositionally biased region" description="Basic and acidic residues" evidence="1">
    <location>
        <begin position="131"/>
        <end position="141"/>
    </location>
</feature>
<dbReference type="Pfam" id="PF00226">
    <property type="entry name" value="DnaJ"/>
    <property type="match status" value="1"/>
</dbReference>
<dbReference type="InterPro" id="IPR036869">
    <property type="entry name" value="J_dom_sf"/>
</dbReference>
<organism evidence="3 4">
    <name type="scientific">Littorina saxatilis</name>
    <dbReference type="NCBI Taxonomy" id="31220"/>
    <lineage>
        <taxon>Eukaryota</taxon>
        <taxon>Metazoa</taxon>
        <taxon>Spiralia</taxon>
        <taxon>Lophotrochozoa</taxon>
        <taxon>Mollusca</taxon>
        <taxon>Gastropoda</taxon>
        <taxon>Caenogastropoda</taxon>
        <taxon>Littorinimorpha</taxon>
        <taxon>Littorinoidea</taxon>
        <taxon>Littorinidae</taxon>
        <taxon>Littorina</taxon>
    </lineage>
</organism>
<feature type="compositionally biased region" description="Basic and acidic residues" evidence="1">
    <location>
        <begin position="413"/>
        <end position="427"/>
    </location>
</feature>
<gene>
    <name evidence="3" type="ORF">V1264_017117</name>
</gene>
<dbReference type="PROSITE" id="PS50076">
    <property type="entry name" value="DNAJ_2"/>
    <property type="match status" value="1"/>
</dbReference>
<dbReference type="Gene3D" id="1.10.287.110">
    <property type="entry name" value="DnaJ domain"/>
    <property type="match status" value="1"/>
</dbReference>
<reference evidence="3 4" key="1">
    <citation type="submission" date="2024-02" db="EMBL/GenBank/DDBJ databases">
        <title>Chromosome-scale genome assembly of the rough periwinkle Littorina saxatilis.</title>
        <authorList>
            <person name="De Jode A."/>
            <person name="Faria R."/>
            <person name="Formenti G."/>
            <person name="Sims Y."/>
            <person name="Smith T.P."/>
            <person name="Tracey A."/>
            <person name="Wood J.M.D."/>
            <person name="Zagrodzka Z.B."/>
            <person name="Johannesson K."/>
            <person name="Butlin R.K."/>
            <person name="Leder E.H."/>
        </authorList>
    </citation>
    <scope>NUCLEOTIDE SEQUENCE [LARGE SCALE GENOMIC DNA]</scope>
    <source>
        <strain evidence="3">Snail1</strain>
        <tissue evidence="3">Muscle</tissue>
    </source>
</reference>
<dbReference type="AlphaFoldDB" id="A0AAN9GEA1"/>
<feature type="domain" description="J" evidence="2">
    <location>
        <begin position="4"/>
        <end position="68"/>
    </location>
</feature>
<feature type="compositionally biased region" description="Low complexity" evidence="1">
    <location>
        <begin position="75"/>
        <end position="96"/>
    </location>
</feature>
<proteinExistence type="predicted"/>
<feature type="compositionally biased region" description="Polar residues" evidence="1">
    <location>
        <begin position="437"/>
        <end position="452"/>
    </location>
</feature>
<feature type="region of interest" description="Disordered" evidence="1">
    <location>
        <begin position="55"/>
        <end position="188"/>
    </location>
</feature>
<evidence type="ECO:0000313" key="3">
    <source>
        <dbReference type="EMBL" id="KAK7105783.1"/>
    </source>
</evidence>
<feature type="compositionally biased region" description="Basic and acidic residues" evidence="1">
    <location>
        <begin position="149"/>
        <end position="164"/>
    </location>
</feature>
<dbReference type="Pfam" id="PF13913">
    <property type="entry name" value="zf-C2HC_2"/>
    <property type="match status" value="2"/>
</dbReference>
<feature type="region of interest" description="Disordered" evidence="1">
    <location>
        <begin position="402"/>
        <end position="580"/>
    </location>
</feature>
<sequence>MTKNHFATLGLKAGAREDDIKKAYRSLAKRWHPDKNNNPGAEEKFKEIGASYEYLQSKDRRDVLERELTRKTETTTKTTTQASTSTGASTSYQSTSKPAYNWNYKGAEKTPPPKPPPQASTSSTKAGPSKENSKPTSDSKKQKTPHWSESFHKTRGKRDFENRAKPNFRAWRSGWEEDEDVEGPPTTPKYSDAFRVFVDKVNEDYLASFFLSDDLFGNVDPFAFGGGLGPGPWPRPKPPKKRNPQNTAQESGYTGGLDEDLLFASGPSRKDTSTPLQCPTCYKTFPPSKIARHQFYCGKFDAPSDIDEDEIPGYQRGTHYSDDDDVLGDQYPFGSKQPKDWHSRHEEVLNKIRRDRQAHQAYLNRQATEEHECEYCGRSFSLQALDRHSPVCKEHVMRYGKPMNPGFGFTGMPRRESTTSRAKEYSKKVPRPGEAGPSTQRQSGRSENTGYSSDDDHGHPSSSSPSPPPPRKGFSQRSENVRPNAKAGPQKEPTKKPSFTDARRNSSATDTTKKPPNTESAKNGTPQTGFTKKPPASEATKKPPTFKANSQGKTSKSDFSGRLSGHKFRGTGFKFGVDGK</sequence>
<evidence type="ECO:0000256" key="1">
    <source>
        <dbReference type="SAM" id="MobiDB-lite"/>
    </source>
</evidence>
<evidence type="ECO:0000313" key="4">
    <source>
        <dbReference type="Proteomes" id="UP001374579"/>
    </source>
</evidence>